<sequence>MIYMIMIQCMLTKEVLISSKTQPQVNLARLTYGTKDVLRLIDPSNIVDYDEQDIWNISGEKFKFTLVKDGSHICGKKSDPGVIPCVYQDYKINFVAIKKDGSPNNVYFQTDDNLCLTIAGFDQSTKGFYINLKMCIMSDSQLFLIKDLNNLNEHDEDSLPIVTNSKLDTAKELFLRSKIHDSDHLNPAFKNHQSHDLDKKHHNQKLSIMEEHDIWLQHEKKFNSDDKLSNNTSKFLNNKLHHEKNHHVHHA</sequence>
<protein>
    <submittedName>
        <fullName evidence="1">Uncharacterized protein</fullName>
    </submittedName>
</protein>
<evidence type="ECO:0000313" key="2">
    <source>
        <dbReference type="Proteomes" id="UP000053780"/>
    </source>
</evidence>
<organism evidence="1 2">
    <name type="scientific">Vairimorpha apis BRL 01</name>
    <dbReference type="NCBI Taxonomy" id="1037528"/>
    <lineage>
        <taxon>Eukaryota</taxon>
        <taxon>Fungi</taxon>
        <taxon>Fungi incertae sedis</taxon>
        <taxon>Microsporidia</taxon>
        <taxon>Nosematidae</taxon>
        <taxon>Vairimorpha</taxon>
    </lineage>
</organism>
<dbReference type="AlphaFoldDB" id="T0MKL2"/>
<reference evidence="1 2" key="1">
    <citation type="journal article" date="2013" name="BMC Genomics">
        <title>Genome sequencing and comparative genomics of honey bee microsporidia, Nosema apis reveal novel insights into host-parasite interactions.</title>
        <authorList>
            <person name="Chen Yp."/>
            <person name="Pettis J.S."/>
            <person name="Zhao Y."/>
            <person name="Liu X."/>
            <person name="Tallon L.J."/>
            <person name="Sadzewicz L.D."/>
            <person name="Li R."/>
            <person name="Zheng H."/>
            <person name="Huang S."/>
            <person name="Zhang X."/>
            <person name="Hamilton M.C."/>
            <person name="Pernal S.F."/>
            <person name="Melathopoulos A.P."/>
            <person name="Yan X."/>
            <person name="Evans J.D."/>
        </authorList>
    </citation>
    <scope>NUCLEOTIDE SEQUENCE [LARGE SCALE GENOMIC DNA]</scope>
    <source>
        <strain evidence="1 2">BRL 01</strain>
    </source>
</reference>
<dbReference type="VEuPathDB" id="MicrosporidiaDB:NAPIS_ORF00922"/>
<gene>
    <name evidence="1" type="ORF">NAPIS_ORF00922</name>
</gene>
<evidence type="ECO:0000313" key="1">
    <source>
        <dbReference type="EMBL" id="EQB61500.1"/>
    </source>
</evidence>
<dbReference type="HOGENOM" id="CLU_1107399_0_0_1"/>
<name>T0MKL2_9MICR</name>
<proteinExistence type="predicted"/>
<keyword evidence="2" id="KW-1185">Reference proteome</keyword>
<dbReference type="Proteomes" id="UP000053780">
    <property type="component" value="Unassembled WGS sequence"/>
</dbReference>
<dbReference type="EMBL" id="KE647133">
    <property type="protein sequence ID" value="EQB61500.1"/>
    <property type="molecule type" value="Genomic_DNA"/>
</dbReference>
<dbReference type="OrthoDB" id="10577975at2759"/>
<accession>T0MKL2</accession>